<dbReference type="Pfam" id="PF01485">
    <property type="entry name" value="IBR"/>
    <property type="match status" value="1"/>
</dbReference>
<keyword evidence="2 5" id="KW-0863">Zinc-finger</keyword>
<dbReference type="OrthoDB" id="10009520at2759"/>
<dbReference type="SUPFAM" id="SSF57850">
    <property type="entry name" value="RING/U-box"/>
    <property type="match status" value="1"/>
</dbReference>
<evidence type="ECO:0000256" key="1">
    <source>
        <dbReference type="ARBA" id="ARBA00022723"/>
    </source>
</evidence>
<evidence type="ECO:0000313" key="8">
    <source>
        <dbReference type="Proteomes" id="UP000037136"/>
    </source>
</evidence>
<dbReference type="GO" id="GO:0008270">
    <property type="term" value="F:zinc ion binding"/>
    <property type="evidence" value="ECO:0007669"/>
    <property type="project" value="UniProtKB-KW"/>
</dbReference>
<dbReference type="InterPro" id="IPR017907">
    <property type="entry name" value="Znf_RING_CS"/>
</dbReference>
<keyword evidence="8" id="KW-1185">Reference proteome</keyword>
<dbReference type="InterPro" id="IPR013083">
    <property type="entry name" value="Znf_RING/FYVE/PHD"/>
</dbReference>
<dbReference type="InterPro" id="IPR001841">
    <property type="entry name" value="Znf_RING"/>
</dbReference>
<keyword evidence="3" id="KW-0833">Ubl conjugation pathway</keyword>
<dbReference type="Gene3D" id="3.30.40.10">
    <property type="entry name" value="Zinc/RING finger domain, C3HC4 (zinc finger)"/>
    <property type="match status" value="1"/>
</dbReference>
<evidence type="ECO:0000256" key="5">
    <source>
        <dbReference type="PROSITE-ProRule" id="PRU00175"/>
    </source>
</evidence>
<dbReference type="Proteomes" id="UP000037136">
    <property type="component" value="Unassembled WGS sequence"/>
</dbReference>
<dbReference type="AlphaFoldDB" id="A0A2A9PKP9"/>
<proteinExistence type="predicted"/>
<evidence type="ECO:0000259" key="6">
    <source>
        <dbReference type="PROSITE" id="PS50089"/>
    </source>
</evidence>
<protein>
    <recommendedName>
        <fullName evidence="6">RING-type domain-containing protein</fullName>
    </recommendedName>
</protein>
<sequence length="351" mass="38544">MDEESLILILQLQKEDIEHLKSNAKGKQPEGETCDFDLAVSMYQDSLEAISTQLHDRLMCKSIARAIGSDAAMIQACASQEAQAVQDRAIALDLNEDGEAISNRRMTLSGGTTDANTIKPLDGELMHKLERLNLSSDRTGTNACGESPIWASSRHPGHTADGETTETGACIICCDELVVSSLAKAPCFHHYCRACLNSLFTAATKDESLFPPRCCSKPIPVDDNLGFLAADIVGTFRAKQIEFTAKDRTYCHRPQCSTFIPPQCIKDQVGTCLKCSAKTCVTCKGAPHDNEECPKDSAFQELLRVANKNSWQQCFSCHRVVELKYGCNHISSCSLSISLFRVWRLTADLLL</sequence>
<dbReference type="PROSITE" id="PS50089">
    <property type="entry name" value="ZF_RING_2"/>
    <property type="match status" value="1"/>
</dbReference>
<evidence type="ECO:0000256" key="4">
    <source>
        <dbReference type="ARBA" id="ARBA00022833"/>
    </source>
</evidence>
<dbReference type="GO" id="GO:0016567">
    <property type="term" value="P:protein ubiquitination"/>
    <property type="evidence" value="ECO:0007669"/>
    <property type="project" value="InterPro"/>
</dbReference>
<dbReference type="InterPro" id="IPR002867">
    <property type="entry name" value="IBR_dom"/>
</dbReference>
<dbReference type="GO" id="GO:0004842">
    <property type="term" value="F:ubiquitin-protein transferase activity"/>
    <property type="evidence" value="ECO:0007669"/>
    <property type="project" value="InterPro"/>
</dbReference>
<evidence type="ECO:0000256" key="2">
    <source>
        <dbReference type="ARBA" id="ARBA00022771"/>
    </source>
</evidence>
<feature type="domain" description="RING-type" evidence="6">
    <location>
        <begin position="170"/>
        <end position="214"/>
    </location>
</feature>
<keyword evidence="1" id="KW-0479">Metal-binding</keyword>
<comment type="caution">
    <text evidence="7">The sequence shown here is derived from an EMBL/GenBank/DDBJ whole genome shotgun (WGS) entry which is preliminary data.</text>
</comment>
<dbReference type="InterPro" id="IPR031127">
    <property type="entry name" value="E3_UB_ligase_RBR"/>
</dbReference>
<dbReference type="STRING" id="268505.A0A2A9PKP9"/>
<name>A0A2A9PKP9_OPHUN</name>
<dbReference type="EMBL" id="LAZP02000069">
    <property type="protein sequence ID" value="PFH61482.1"/>
    <property type="molecule type" value="Genomic_DNA"/>
</dbReference>
<keyword evidence="4" id="KW-0862">Zinc</keyword>
<gene>
    <name evidence="7" type="ORF">XA68_17207</name>
</gene>
<dbReference type="PROSITE" id="PS00518">
    <property type="entry name" value="ZF_RING_1"/>
    <property type="match status" value="1"/>
</dbReference>
<reference evidence="7 8" key="2">
    <citation type="journal article" date="2017" name="Sci. Rep.">
        <title>Ant-infecting Ophiocordyceps genomes reveal a high diversity of potential behavioral manipulation genes and a possible major role for enterotoxins.</title>
        <authorList>
            <person name="de Bekker C."/>
            <person name="Ohm R.A."/>
            <person name="Evans H.C."/>
            <person name="Brachmann A."/>
            <person name="Hughes D.P."/>
        </authorList>
    </citation>
    <scope>NUCLEOTIDE SEQUENCE [LARGE SCALE GENOMIC DNA]</scope>
    <source>
        <strain evidence="7 8">SC16a</strain>
    </source>
</reference>
<dbReference type="PANTHER" id="PTHR11685">
    <property type="entry name" value="RBR FAMILY RING FINGER AND IBR DOMAIN-CONTAINING"/>
    <property type="match status" value="1"/>
</dbReference>
<accession>A0A2A9PKP9</accession>
<evidence type="ECO:0000256" key="3">
    <source>
        <dbReference type="ARBA" id="ARBA00022786"/>
    </source>
</evidence>
<dbReference type="CDD" id="cd20335">
    <property type="entry name" value="BRcat_RBR"/>
    <property type="match status" value="1"/>
</dbReference>
<evidence type="ECO:0000313" key="7">
    <source>
        <dbReference type="EMBL" id="PFH61482.1"/>
    </source>
</evidence>
<reference evidence="7 8" key="1">
    <citation type="journal article" date="2015" name="BMC Genomics">
        <title>Gene expression during zombie ant biting behavior reflects the complexity underlying fungal parasitic behavioral manipulation.</title>
        <authorList>
            <person name="de Bekker C."/>
            <person name="Ohm R.A."/>
            <person name="Loreto R.G."/>
            <person name="Sebastian A."/>
            <person name="Albert I."/>
            <person name="Merrow M."/>
            <person name="Brachmann A."/>
            <person name="Hughes D.P."/>
        </authorList>
    </citation>
    <scope>NUCLEOTIDE SEQUENCE [LARGE SCALE GENOMIC DNA]</scope>
    <source>
        <strain evidence="7 8">SC16a</strain>
    </source>
</reference>
<organism evidence="7 8">
    <name type="scientific">Ophiocordyceps unilateralis</name>
    <name type="common">Zombie-ant fungus</name>
    <name type="synonym">Torrubia unilateralis</name>
    <dbReference type="NCBI Taxonomy" id="268505"/>
    <lineage>
        <taxon>Eukaryota</taxon>
        <taxon>Fungi</taxon>
        <taxon>Dikarya</taxon>
        <taxon>Ascomycota</taxon>
        <taxon>Pezizomycotina</taxon>
        <taxon>Sordariomycetes</taxon>
        <taxon>Hypocreomycetidae</taxon>
        <taxon>Hypocreales</taxon>
        <taxon>Ophiocordycipitaceae</taxon>
        <taxon>Ophiocordyceps</taxon>
    </lineage>
</organism>